<dbReference type="SUPFAM" id="SSF48695">
    <property type="entry name" value="Multiheme cytochromes"/>
    <property type="match status" value="1"/>
</dbReference>
<dbReference type="Proteomes" id="UP001211044">
    <property type="component" value="Chromosome"/>
</dbReference>
<dbReference type="GO" id="GO:0042279">
    <property type="term" value="F:nitrite reductase (cytochrome, ammonia-forming) activity"/>
    <property type="evidence" value="ECO:0007669"/>
    <property type="project" value="InterPro"/>
</dbReference>
<evidence type="ECO:0000313" key="2">
    <source>
        <dbReference type="Proteomes" id="UP001211044"/>
    </source>
</evidence>
<dbReference type="AlphaFoldDB" id="A0AB38XN38"/>
<dbReference type="Pfam" id="PF02335">
    <property type="entry name" value="Cytochrom_C552"/>
    <property type="match status" value="1"/>
</dbReference>
<organism evidence="1 2">
    <name type="scientific">Winkia neuii subsp. anitrata</name>
    <dbReference type="NCBI Taxonomy" id="29318"/>
    <lineage>
        <taxon>Bacteria</taxon>
        <taxon>Bacillati</taxon>
        <taxon>Actinomycetota</taxon>
        <taxon>Actinomycetes</taxon>
        <taxon>Actinomycetales</taxon>
        <taxon>Actinomycetaceae</taxon>
        <taxon>Winkia</taxon>
    </lineage>
</organism>
<dbReference type="EMBL" id="CP116394">
    <property type="protein sequence ID" value="WCE45609.1"/>
    <property type="molecule type" value="Genomic_DNA"/>
</dbReference>
<dbReference type="GO" id="GO:0042597">
    <property type="term" value="C:periplasmic space"/>
    <property type="evidence" value="ECO:0007669"/>
    <property type="project" value="InterPro"/>
</dbReference>
<accession>A0AB38XN38</accession>
<protein>
    <submittedName>
        <fullName evidence="1">Ammonia-forming cytochrome c nitrite reductase subunit c552</fullName>
    </submittedName>
</protein>
<proteinExistence type="predicted"/>
<dbReference type="RefSeq" id="WP_141740547.1">
    <property type="nucleotide sequence ID" value="NZ_CP116394.1"/>
</dbReference>
<name>A0AB38XN38_9ACTO</name>
<dbReference type="InterPro" id="IPR003321">
    <property type="entry name" value="Cyt_c552"/>
</dbReference>
<dbReference type="KEGG" id="wne:PIG85_08120"/>
<gene>
    <name evidence="1" type="ORF">PIG85_08120</name>
</gene>
<evidence type="ECO:0000313" key="1">
    <source>
        <dbReference type="EMBL" id="WCE45609.1"/>
    </source>
</evidence>
<dbReference type="InterPro" id="IPR036280">
    <property type="entry name" value="Multihaem_cyt_sf"/>
</dbReference>
<dbReference type="Gene3D" id="1.20.140.10">
    <property type="entry name" value="Butyryl-CoA Dehydrogenase, subunit A, domain 3"/>
    <property type="match status" value="1"/>
</dbReference>
<reference evidence="1" key="1">
    <citation type="submission" date="2023-01" db="EMBL/GenBank/DDBJ databases">
        <title>Comparative Genomic Analysis of the Clinically-Derived Winkia Strain NY0527 Provides Evidence into the Taxonomic Reassignment of Winkia neuii and Characterizes Their Virulence Traits.</title>
        <authorList>
            <person name="Cai X."/>
            <person name="Peng Y."/>
            <person name="Li M."/>
            <person name="Qiu Y."/>
            <person name="Wang Y."/>
            <person name="Xu L."/>
            <person name="Hou Q."/>
        </authorList>
    </citation>
    <scope>NUCLEOTIDE SEQUENCE</scope>
    <source>
        <strain evidence="1">NY0527</strain>
    </source>
</reference>
<sequence length="98" mass="10873">MDSLVTLIHGMEKLKAEDPESPQLALAGKYQRKASIYLYYIYSENSHGAHAPYYAQEILNKSLDASGKGQLALNRASESHLAASEVAQRHSKEIANRK</sequence>